<organism evidence="1">
    <name type="scientific">Nicotiana tabacum</name>
    <name type="common">Common tobacco</name>
    <dbReference type="NCBI Taxonomy" id="4097"/>
    <lineage>
        <taxon>Eukaryota</taxon>
        <taxon>Viridiplantae</taxon>
        <taxon>Streptophyta</taxon>
        <taxon>Embryophyta</taxon>
        <taxon>Tracheophyta</taxon>
        <taxon>Spermatophyta</taxon>
        <taxon>Magnoliopsida</taxon>
        <taxon>eudicotyledons</taxon>
        <taxon>Gunneridae</taxon>
        <taxon>Pentapetalae</taxon>
        <taxon>asterids</taxon>
        <taxon>lamiids</taxon>
        <taxon>Solanales</taxon>
        <taxon>Solanaceae</taxon>
        <taxon>Nicotianoideae</taxon>
        <taxon>Nicotianeae</taxon>
        <taxon>Nicotiana</taxon>
    </lineage>
</organism>
<reference evidence="1" key="1">
    <citation type="journal article" date="1986" name="Mol. Cell. Biol.">
        <title>Isolation of tobacco DNA segments with plant promoter activity.</title>
        <authorList>
            <person name="Herman L.M."/>
            <person name="Van Montagu M.C."/>
            <person name="Depicker A.G."/>
        </authorList>
    </citation>
    <scope>NUCLEOTIDE SEQUENCE</scope>
</reference>
<proteinExistence type="predicted"/>
<protein>
    <submittedName>
        <fullName evidence="1">N.tabacum P20 with a leader peptide</fullName>
    </submittedName>
</protein>
<sequence>MFFFEILY</sequence>
<evidence type="ECO:0000313" key="1">
    <source>
        <dbReference type="EMBL" id="AAA34090.1"/>
    </source>
</evidence>
<accession>Q40530</accession>
<dbReference type="EMBL" id="M14685">
    <property type="protein sequence ID" value="AAA34090.1"/>
    <property type="molecule type" value="Genomic_DNA"/>
</dbReference>
<name>Q40530_TOBAC</name>